<protein>
    <recommendedName>
        <fullName evidence="4">Arylsulfatase</fullName>
    </recommendedName>
</protein>
<accession>A0A7K3MB80</accession>
<dbReference type="GO" id="GO:0047661">
    <property type="term" value="F:amino-acid racemase activity"/>
    <property type="evidence" value="ECO:0007669"/>
    <property type="project" value="InterPro"/>
</dbReference>
<dbReference type="AlphaFoldDB" id="A0A7K3MB80"/>
<evidence type="ECO:0000256" key="1">
    <source>
        <dbReference type="ARBA" id="ARBA00038414"/>
    </source>
</evidence>
<sequence>MTGPARRLGLVHTVPALAPVFHDLILDAAGQLDVAVELIHLTDPWLLHAAMSAGVTPDVLVRLDSHVAHLRSQGAAGILVTCSSLGEATEEIPAAHSGTPVIRIDQAMADHAVELAGDNGRIAVLATVDSTIGPTVRLLRRSGTQAGMAMSIETETLTAAGQARAAGDDQRHDALVVQAAVRWAVPERADVVVLAQASMAHLADEVADAGRVAVVSSPRLAVGRLLARRHV</sequence>
<organism evidence="2 3">
    <name type="scientific">Phytoactinopolyspora mesophila</name>
    <dbReference type="NCBI Taxonomy" id="2650750"/>
    <lineage>
        <taxon>Bacteria</taxon>
        <taxon>Bacillati</taxon>
        <taxon>Actinomycetota</taxon>
        <taxon>Actinomycetes</taxon>
        <taxon>Jiangellales</taxon>
        <taxon>Jiangellaceae</taxon>
        <taxon>Phytoactinopolyspora</taxon>
    </lineage>
</organism>
<dbReference type="Gene3D" id="3.40.50.12500">
    <property type="match status" value="1"/>
</dbReference>
<dbReference type="Proteomes" id="UP000460435">
    <property type="component" value="Unassembled WGS sequence"/>
</dbReference>
<comment type="similarity">
    <text evidence="1">Belongs to the HyuE racemase family.</text>
</comment>
<proteinExistence type="inferred from homology"/>
<keyword evidence="3" id="KW-1185">Reference proteome</keyword>
<evidence type="ECO:0000313" key="2">
    <source>
        <dbReference type="EMBL" id="NDL60516.1"/>
    </source>
</evidence>
<reference evidence="2 3" key="1">
    <citation type="submission" date="2019-11" db="EMBL/GenBank/DDBJ databases">
        <authorList>
            <person name="Li X.-J."/>
            <person name="Feng X.-M."/>
        </authorList>
    </citation>
    <scope>NUCLEOTIDE SEQUENCE [LARGE SCALE GENOMIC DNA]</scope>
    <source>
        <strain evidence="2 3">XMNu-373</strain>
    </source>
</reference>
<gene>
    <name evidence="2" type="ORF">F7O44_25895</name>
</gene>
<dbReference type="InterPro" id="IPR053714">
    <property type="entry name" value="Iso_Racemase_Enz_sf"/>
</dbReference>
<name>A0A7K3MB80_9ACTN</name>
<dbReference type="Pfam" id="PF01177">
    <property type="entry name" value="Asp_Glu_race"/>
    <property type="match status" value="1"/>
</dbReference>
<evidence type="ECO:0000313" key="3">
    <source>
        <dbReference type="Proteomes" id="UP000460435"/>
    </source>
</evidence>
<comment type="caution">
    <text evidence="2">The sequence shown here is derived from an EMBL/GenBank/DDBJ whole genome shotgun (WGS) entry which is preliminary data.</text>
</comment>
<dbReference type="EMBL" id="WLZY01000012">
    <property type="protein sequence ID" value="NDL60516.1"/>
    <property type="molecule type" value="Genomic_DNA"/>
</dbReference>
<dbReference type="InterPro" id="IPR015942">
    <property type="entry name" value="Asp/Glu/hydantoin_racemase"/>
</dbReference>
<dbReference type="RefSeq" id="WP_162453219.1">
    <property type="nucleotide sequence ID" value="NZ_WLZY01000012.1"/>
</dbReference>
<evidence type="ECO:0008006" key="4">
    <source>
        <dbReference type="Google" id="ProtNLM"/>
    </source>
</evidence>